<dbReference type="EMBL" id="CAJNOR010002428">
    <property type="protein sequence ID" value="CAF1293087.1"/>
    <property type="molecule type" value="Genomic_DNA"/>
</dbReference>
<dbReference type="EMBL" id="CAJNOJ010000004">
    <property type="protein sequence ID" value="CAF0738188.1"/>
    <property type="molecule type" value="Genomic_DNA"/>
</dbReference>
<proteinExistence type="inferred from homology"/>
<dbReference type="InterPro" id="IPR036291">
    <property type="entry name" value="NAD(P)-bd_dom_sf"/>
</dbReference>
<dbReference type="Proteomes" id="UP000663828">
    <property type="component" value="Unassembled WGS sequence"/>
</dbReference>
<dbReference type="PRINTS" id="PR01713">
    <property type="entry name" value="NUCEPIMERASE"/>
</dbReference>
<sequence>MVTSNVYLVTGGAGFVGSHLVQRLLELNLGQVILLDNFNDYYSPLIKQRNVELIQTRFPSHVLDRSLIVIRGSINDVELLQMIFNKYQITHIAHLAVSLKLIKLSRSTSDDFQALAGVRSSTTQTGKYMEINYAGTQNLLDLAVAHKITQFVFASTSSVYGQTDNLPFVESDSCAQPLSPYAATKRAAEILAHVYNNIHGLNVTILRLFNVYGPRGRPDMMPFKLMRAAIDSSCIVDVFDDGEIKRDWTYIDDVVDGFVNALKIPLGYEIINIGCGNPLKLSTFIEYIEHLSGKRISKRAMESHKTEPSITYCDNSKARELLGFTPKTTVREGLEKTWNWFREEYAIDDDSE</sequence>
<dbReference type="InterPro" id="IPR016040">
    <property type="entry name" value="NAD(P)-bd_dom"/>
</dbReference>
<dbReference type="SUPFAM" id="SSF51735">
    <property type="entry name" value="NAD(P)-binding Rossmann-fold domains"/>
    <property type="match status" value="1"/>
</dbReference>
<comment type="caution">
    <text evidence="5">The sequence shown here is derived from an EMBL/GenBank/DDBJ whole genome shotgun (WGS) entry which is preliminary data.</text>
</comment>
<dbReference type="GO" id="GO:0003824">
    <property type="term" value="F:catalytic activity"/>
    <property type="evidence" value="ECO:0007669"/>
    <property type="project" value="UniProtKB-ARBA"/>
</dbReference>
<keyword evidence="2" id="KW-0520">NAD</keyword>
<dbReference type="OrthoDB" id="16464at2759"/>
<keyword evidence="6" id="KW-1185">Reference proteome</keyword>
<evidence type="ECO:0000256" key="1">
    <source>
        <dbReference type="ARBA" id="ARBA00007637"/>
    </source>
</evidence>
<evidence type="ECO:0000313" key="4">
    <source>
        <dbReference type="EMBL" id="CAF0738188.1"/>
    </source>
</evidence>
<evidence type="ECO:0000259" key="3">
    <source>
        <dbReference type="Pfam" id="PF16363"/>
    </source>
</evidence>
<dbReference type="AlphaFoldDB" id="A0A815DFU4"/>
<reference evidence="5" key="1">
    <citation type="submission" date="2021-02" db="EMBL/GenBank/DDBJ databases">
        <authorList>
            <person name="Nowell W R."/>
        </authorList>
    </citation>
    <scope>NUCLEOTIDE SEQUENCE</scope>
</reference>
<protein>
    <recommendedName>
        <fullName evidence="3">NAD(P)-binding domain-containing protein</fullName>
    </recommendedName>
</protein>
<feature type="domain" description="NAD(P)-binding" evidence="3">
    <location>
        <begin position="8"/>
        <end position="337"/>
    </location>
</feature>
<name>A0A815DFU4_ADIRI</name>
<dbReference type="Pfam" id="PF16363">
    <property type="entry name" value="GDP_Man_Dehyd"/>
    <property type="match status" value="1"/>
</dbReference>
<evidence type="ECO:0000256" key="2">
    <source>
        <dbReference type="ARBA" id="ARBA00023027"/>
    </source>
</evidence>
<dbReference type="Proteomes" id="UP000663852">
    <property type="component" value="Unassembled WGS sequence"/>
</dbReference>
<accession>A0A815DFU4</accession>
<organism evidence="5 6">
    <name type="scientific">Adineta ricciae</name>
    <name type="common">Rotifer</name>
    <dbReference type="NCBI Taxonomy" id="249248"/>
    <lineage>
        <taxon>Eukaryota</taxon>
        <taxon>Metazoa</taxon>
        <taxon>Spiralia</taxon>
        <taxon>Gnathifera</taxon>
        <taxon>Rotifera</taxon>
        <taxon>Eurotatoria</taxon>
        <taxon>Bdelloidea</taxon>
        <taxon>Adinetida</taxon>
        <taxon>Adinetidae</taxon>
        <taxon>Adineta</taxon>
    </lineage>
</organism>
<gene>
    <name evidence="4" type="ORF">EDS130_LOCUS1554</name>
    <name evidence="5" type="ORF">XAT740_LOCUS28446</name>
</gene>
<dbReference type="PANTHER" id="PTHR43574">
    <property type="entry name" value="EPIMERASE-RELATED"/>
    <property type="match status" value="1"/>
</dbReference>
<evidence type="ECO:0000313" key="5">
    <source>
        <dbReference type="EMBL" id="CAF1293087.1"/>
    </source>
</evidence>
<dbReference type="Gene3D" id="3.40.50.720">
    <property type="entry name" value="NAD(P)-binding Rossmann-like Domain"/>
    <property type="match status" value="1"/>
</dbReference>
<comment type="similarity">
    <text evidence="1">Belongs to the NAD(P)-dependent epimerase/dehydratase family.</text>
</comment>
<evidence type="ECO:0000313" key="6">
    <source>
        <dbReference type="Proteomes" id="UP000663828"/>
    </source>
</evidence>